<keyword evidence="2" id="KW-1185">Reference proteome</keyword>
<evidence type="ECO:0000313" key="2">
    <source>
        <dbReference type="Proteomes" id="UP000010809"/>
    </source>
</evidence>
<reference evidence="1" key="1">
    <citation type="submission" date="2015-12" db="EMBL/GenBank/DDBJ databases">
        <authorList>
            <person name="Tikhonova T.V."/>
            <person name="Pavlov A.R."/>
            <person name="Beletsky A.V."/>
            <person name="Mardanov A.V."/>
            <person name="Sorokin D.Y."/>
            <person name="Ravin N.V."/>
            <person name="Popov V.O."/>
        </authorList>
    </citation>
    <scope>NUCLEOTIDE SEQUENCE</scope>
    <source>
        <strain evidence="1">DSM 14787</strain>
    </source>
</reference>
<dbReference type="PATRIC" id="fig|1255043.3.peg.1152"/>
<evidence type="ECO:0000313" key="1">
    <source>
        <dbReference type="EMBL" id="AGA32817.1"/>
    </source>
</evidence>
<organism evidence="1 2">
    <name type="scientific">Thioalkalivibrio nitratireducens (strain DSM 14787 / UNIQEM 213 / ALEN2)</name>
    <dbReference type="NCBI Taxonomy" id="1255043"/>
    <lineage>
        <taxon>Bacteria</taxon>
        <taxon>Pseudomonadati</taxon>
        <taxon>Pseudomonadota</taxon>
        <taxon>Gammaproteobacteria</taxon>
        <taxon>Chromatiales</taxon>
        <taxon>Ectothiorhodospiraceae</taxon>
        <taxon>Thioalkalivibrio</taxon>
    </lineage>
</organism>
<dbReference type="EMBL" id="CP003989">
    <property type="protein sequence ID" value="AGA32817.1"/>
    <property type="molecule type" value="Genomic_DNA"/>
</dbReference>
<proteinExistence type="predicted"/>
<dbReference type="AlphaFoldDB" id="L0DUY1"/>
<gene>
    <name evidence="1" type="ordered locus">TVNIR_1140</name>
</gene>
<dbReference type="Proteomes" id="UP000010809">
    <property type="component" value="Chromosome"/>
</dbReference>
<protein>
    <submittedName>
        <fullName evidence="1">Uncharacterized protein</fullName>
    </submittedName>
</protein>
<dbReference type="HOGENOM" id="CLU_2686642_0_0_6"/>
<accession>L0DUY1</accession>
<dbReference type="KEGG" id="tni:TVNIR_1140"/>
<name>L0DUY1_THIND</name>
<sequence>MGGHSLAQSLGQLASRAQTSLRQDYDELFATQSRKIVTNPNFWSYNLHELLDHCIPSCVTIAVIDLFEVVQIHD</sequence>